<accession>A0ABV2ED25</accession>
<proteinExistence type="predicted"/>
<feature type="domain" description="DUF2314" evidence="2">
    <location>
        <begin position="38"/>
        <end position="155"/>
    </location>
</feature>
<dbReference type="PROSITE" id="PS51257">
    <property type="entry name" value="PROKAR_LIPOPROTEIN"/>
    <property type="match status" value="1"/>
</dbReference>
<gene>
    <name evidence="3" type="ORF">ABID41_000028</name>
</gene>
<evidence type="ECO:0000259" key="2">
    <source>
        <dbReference type="Pfam" id="PF10077"/>
    </source>
</evidence>
<sequence>MKRTVLAAVVALAAMTAPLVSACAREPEEQLIYTEDDDAEVLAATAEARKTLPIFWAKFEAKPAGYDHFAVKVGLKTSAGNEEHIWMDGLGRANGKVTGKLANEPYDLPGLKEGSLVEVDEAAVSDWQYSKGGKLYGHFTTRALSARANAAQRAQAAELFSPQPLEAGTN</sequence>
<dbReference type="EMBL" id="JBEPLU010000001">
    <property type="protein sequence ID" value="MET3524933.1"/>
    <property type="molecule type" value="Genomic_DNA"/>
</dbReference>
<protein>
    <submittedName>
        <fullName evidence="3">Uncharacterized protein YegJ (DUF2314 family)</fullName>
    </submittedName>
</protein>
<name>A0ABV2ED25_9CAUL</name>
<evidence type="ECO:0000256" key="1">
    <source>
        <dbReference type="SAM" id="SignalP"/>
    </source>
</evidence>
<dbReference type="Proteomes" id="UP001549110">
    <property type="component" value="Unassembled WGS sequence"/>
</dbReference>
<reference evidence="3 4" key="1">
    <citation type="submission" date="2024-06" db="EMBL/GenBank/DDBJ databases">
        <title>Genomic Encyclopedia of Type Strains, Phase IV (KMG-IV): sequencing the most valuable type-strain genomes for metagenomic binning, comparative biology and taxonomic classification.</title>
        <authorList>
            <person name="Goeker M."/>
        </authorList>
    </citation>
    <scope>NUCLEOTIDE SEQUENCE [LARGE SCALE GENOMIC DNA]</scope>
    <source>
        <strain evidence="3 4">DSM 17809</strain>
    </source>
</reference>
<dbReference type="Pfam" id="PF10077">
    <property type="entry name" value="DUF2314"/>
    <property type="match status" value="1"/>
</dbReference>
<dbReference type="InterPro" id="IPR018756">
    <property type="entry name" value="DUF2314"/>
</dbReference>
<feature type="signal peptide" evidence="1">
    <location>
        <begin position="1"/>
        <end position="22"/>
    </location>
</feature>
<dbReference type="RefSeq" id="WP_331932653.1">
    <property type="nucleotide sequence ID" value="NZ_JBEPLU010000001.1"/>
</dbReference>
<organism evidence="3 4">
    <name type="scientific">Phenylobacterium koreense</name>
    <dbReference type="NCBI Taxonomy" id="266125"/>
    <lineage>
        <taxon>Bacteria</taxon>
        <taxon>Pseudomonadati</taxon>
        <taxon>Pseudomonadota</taxon>
        <taxon>Alphaproteobacteria</taxon>
        <taxon>Caulobacterales</taxon>
        <taxon>Caulobacteraceae</taxon>
        <taxon>Phenylobacterium</taxon>
    </lineage>
</organism>
<evidence type="ECO:0000313" key="4">
    <source>
        <dbReference type="Proteomes" id="UP001549110"/>
    </source>
</evidence>
<feature type="chain" id="PRO_5046357197" evidence="1">
    <location>
        <begin position="23"/>
        <end position="170"/>
    </location>
</feature>
<evidence type="ECO:0000313" key="3">
    <source>
        <dbReference type="EMBL" id="MET3524933.1"/>
    </source>
</evidence>
<keyword evidence="1" id="KW-0732">Signal</keyword>
<comment type="caution">
    <text evidence="3">The sequence shown here is derived from an EMBL/GenBank/DDBJ whole genome shotgun (WGS) entry which is preliminary data.</text>
</comment>
<keyword evidence="4" id="KW-1185">Reference proteome</keyword>